<sequence>MYTVLIDEAGDVGLKDVKPDPSHGPTQYFCACATIIDEDNRRQIEETLAALPFFDEILHANRLGHFEKILLARTISKMPVGMFGLISNKLSLLKYLPDASKTPTHFYNKCLQYLLEKVGDALGKFGIPASEVRIRLEARAQRYSSLLSFIDSIQKNPLDHRAVALRNIDRFSITAVKKTDDACMPISDFGAHALFSTVRRDARAFGLSEPRYLYECKDRFLAGKDGSIVGHGIKAIHSLQDLTLPGETAAFFQELRNSKRDYWRL</sequence>
<dbReference type="KEGG" id="taw:EI545_13180"/>
<dbReference type="RefSeq" id="WP_125325897.1">
    <property type="nucleotide sequence ID" value="NZ_CP034328.1"/>
</dbReference>
<gene>
    <name evidence="1" type="ORF">EI545_13180</name>
</gene>
<proteinExistence type="predicted"/>
<organism evidence="1 2">
    <name type="scientific">Tabrizicola piscis</name>
    <dbReference type="NCBI Taxonomy" id="2494374"/>
    <lineage>
        <taxon>Bacteria</taxon>
        <taxon>Pseudomonadati</taxon>
        <taxon>Pseudomonadota</taxon>
        <taxon>Alphaproteobacteria</taxon>
        <taxon>Rhodobacterales</taxon>
        <taxon>Paracoccaceae</taxon>
        <taxon>Tabrizicola</taxon>
    </lineage>
</organism>
<evidence type="ECO:0000313" key="1">
    <source>
        <dbReference type="EMBL" id="AZL59702.1"/>
    </source>
</evidence>
<name>A0A3S8U7M2_9RHOB</name>
<dbReference type="AlphaFoldDB" id="A0A3S8U7M2"/>
<protein>
    <submittedName>
        <fullName evidence="1">DUF3800 domain-containing protein</fullName>
    </submittedName>
</protein>
<dbReference type="Proteomes" id="UP000282002">
    <property type="component" value="Chromosome"/>
</dbReference>
<dbReference type="EMBL" id="CP034328">
    <property type="protein sequence ID" value="AZL59702.1"/>
    <property type="molecule type" value="Genomic_DNA"/>
</dbReference>
<keyword evidence="2" id="KW-1185">Reference proteome</keyword>
<accession>A0A3S8U7M2</accession>
<dbReference type="OrthoDB" id="8455662at2"/>
<reference evidence="1 2" key="1">
    <citation type="submission" date="2018-12" db="EMBL/GenBank/DDBJ databases">
        <title>Complete genome sequencing of Tabrizicola sp. K13M18.</title>
        <authorList>
            <person name="Bae J.-W."/>
        </authorList>
    </citation>
    <scope>NUCLEOTIDE SEQUENCE [LARGE SCALE GENOMIC DNA]</scope>
    <source>
        <strain evidence="1 2">K13M18</strain>
    </source>
</reference>
<evidence type="ECO:0000313" key="2">
    <source>
        <dbReference type="Proteomes" id="UP000282002"/>
    </source>
</evidence>